<feature type="chain" id="PRO_5046186185" description="RagB/SusD family nutrient uptake outer membrane protein" evidence="6">
    <location>
        <begin position="29"/>
        <end position="660"/>
    </location>
</feature>
<comment type="caution">
    <text evidence="9">The sequence shown here is derived from an EMBL/GenBank/DDBJ whole genome shotgun (WGS) entry which is preliminary data.</text>
</comment>
<keyword evidence="4" id="KW-0472">Membrane</keyword>
<sequence length="660" mass="75405">MKFIQKTNRLIKASLSICLLGLSACSYLDVIPPAQPDYDDTMKDEATTLSFLFTAYSYIPGTNPFIYQHIENSADEMVHPKDWGVEEQQMLFGTISPSSDPAKWESIYNYIGYVHYFMEQLELLHPVGVTEEDKNQYRAEAYFLEAYYHFRALEAFGPCPIIPAKVDQNISKDDIPGRSHFDYCVDYIVDKLDEAAKVLPVKRETADLGRADATICKSLKARVLLYAASPLWNGSFYNKNWRNLNYETPGYGTELVSSTYDKTKWDRALTACKEALQAATDAGYELFDIETANAIADRMKIPLPFIPGLEEDTEKNREFKERVRMFQYLSTATEGDNNKEIIWGQIVSSSGLGEVNPNISRMPERSIKKSDGSWAGGYSGWAPTLNAVKRFYTVNGETPENDKNFYPESKWYERYYEGTSSPELETDGLDKEDVKNDIIKFNVHREARYYAWIAFDGGQYSPVMVNNQPLWLNFKNSNTNGYRPGLRNVSGTGFLTKKFITPDLIYNTSGGLSGSRIRAPFIRLAELYLNLAECYAALEQTDDALKQLNVIRKRAGIKELTSSDLSTMSLTEWIRNERFVELYQEGHRYYDVRRWTIAPEVLKAGERYGLNGMTTDPSFEEFNKPTLINQPIKWDNKQYLAPILNSEIYSNPQLVQAPGY</sequence>
<keyword evidence="10" id="KW-1185">Reference proteome</keyword>
<dbReference type="Proteomes" id="UP000533637">
    <property type="component" value="Unassembled WGS sequence"/>
</dbReference>
<feature type="domain" description="RagB/SusD" evidence="7">
    <location>
        <begin position="339"/>
        <end position="660"/>
    </location>
</feature>
<reference evidence="9 10" key="1">
    <citation type="submission" date="2020-08" db="EMBL/GenBank/DDBJ databases">
        <title>Genomic Encyclopedia of Type Strains, Phase IV (KMG-IV): sequencing the most valuable type-strain genomes for metagenomic binning, comparative biology and taxonomic classification.</title>
        <authorList>
            <person name="Goeker M."/>
        </authorList>
    </citation>
    <scope>NUCLEOTIDE SEQUENCE [LARGE SCALE GENOMIC DNA]</scope>
    <source>
        <strain evidence="9 10">DSM 102983</strain>
    </source>
</reference>
<evidence type="ECO:0000256" key="6">
    <source>
        <dbReference type="SAM" id="SignalP"/>
    </source>
</evidence>
<dbReference type="Pfam" id="PF07980">
    <property type="entry name" value="SusD_RagB"/>
    <property type="match status" value="1"/>
</dbReference>
<keyword evidence="5" id="KW-0998">Cell outer membrane</keyword>
<dbReference type="InterPro" id="IPR012944">
    <property type="entry name" value="SusD_RagB_dom"/>
</dbReference>
<dbReference type="Pfam" id="PF14322">
    <property type="entry name" value="SusD-like_3"/>
    <property type="match status" value="1"/>
</dbReference>
<gene>
    <name evidence="9" type="ORF">GGQ57_000446</name>
</gene>
<dbReference type="InterPro" id="IPR011990">
    <property type="entry name" value="TPR-like_helical_dom_sf"/>
</dbReference>
<dbReference type="EMBL" id="JACHOC010000001">
    <property type="protein sequence ID" value="MBB4620572.1"/>
    <property type="molecule type" value="Genomic_DNA"/>
</dbReference>
<keyword evidence="3 6" id="KW-0732">Signal</keyword>
<evidence type="ECO:0000256" key="1">
    <source>
        <dbReference type="ARBA" id="ARBA00004442"/>
    </source>
</evidence>
<comment type="similarity">
    <text evidence="2">Belongs to the SusD family.</text>
</comment>
<evidence type="ECO:0008006" key="11">
    <source>
        <dbReference type="Google" id="ProtNLM"/>
    </source>
</evidence>
<accession>A0ABR6KGD7</accession>
<dbReference type="PROSITE" id="PS51257">
    <property type="entry name" value="PROKAR_LIPOPROTEIN"/>
    <property type="match status" value="1"/>
</dbReference>
<organism evidence="9 10">
    <name type="scientific">Parabacteroides faecis</name>
    <dbReference type="NCBI Taxonomy" id="1217282"/>
    <lineage>
        <taxon>Bacteria</taxon>
        <taxon>Pseudomonadati</taxon>
        <taxon>Bacteroidota</taxon>
        <taxon>Bacteroidia</taxon>
        <taxon>Bacteroidales</taxon>
        <taxon>Tannerellaceae</taxon>
        <taxon>Parabacteroides</taxon>
    </lineage>
</organism>
<proteinExistence type="inferred from homology"/>
<evidence type="ECO:0000259" key="8">
    <source>
        <dbReference type="Pfam" id="PF14322"/>
    </source>
</evidence>
<evidence type="ECO:0000256" key="5">
    <source>
        <dbReference type="ARBA" id="ARBA00023237"/>
    </source>
</evidence>
<evidence type="ECO:0000313" key="10">
    <source>
        <dbReference type="Proteomes" id="UP000533637"/>
    </source>
</evidence>
<evidence type="ECO:0000313" key="9">
    <source>
        <dbReference type="EMBL" id="MBB4620572.1"/>
    </source>
</evidence>
<evidence type="ECO:0000256" key="3">
    <source>
        <dbReference type="ARBA" id="ARBA00022729"/>
    </source>
</evidence>
<name>A0ABR6KGD7_9BACT</name>
<protein>
    <recommendedName>
        <fullName evidence="11">RagB/SusD family nutrient uptake outer membrane protein</fullName>
    </recommendedName>
</protein>
<dbReference type="InterPro" id="IPR033985">
    <property type="entry name" value="SusD-like_N"/>
</dbReference>
<dbReference type="Gene3D" id="1.25.40.390">
    <property type="match status" value="1"/>
</dbReference>
<dbReference type="SUPFAM" id="SSF48452">
    <property type="entry name" value="TPR-like"/>
    <property type="match status" value="1"/>
</dbReference>
<evidence type="ECO:0000256" key="2">
    <source>
        <dbReference type="ARBA" id="ARBA00006275"/>
    </source>
</evidence>
<dbReference type="RefSeq" id="WP_122373618.1">
    <property type="nucleotide sequence ID" value="NZ_BMPB01000010.1"/>
</dbReference>
<comment type="subcellular location">
    <subcellularLocation>
        <location evidence="1">Cell outer membrane</location>
    </subcellularLocation>
</comment>
<feature type="domain" description="SusD-like N-terminal" evidence="8">
    <location>
        <begin position="42"/>
        <end position="208"/>
    </location>
</feature>
<evidence type="ECO:0000256" key="4">
    <source>
        <dbReference type="ARBA" id="ARBA00023136"/>
    </source>
</evidence>
<evidence type="ECO:0000259" key="7">
    <source>
        <dbReference type="Pfam" id="PF07980"/>
    </source>
</evidence>
<feature type="signal peptide" evidence="6">
    <location>
        <begin position="1"/>
        <end position="28"/>
    </location>
</feature>